<evidence type="ECO:0000313" key="2">
    <source>
        <dbReference type="EMBL" id="MBK0398386.1"/>
    </source>
</evidence>
<keyword evidence="3" id="KW-1185">Reference proteome</keyword>
<dbReference type="InterPro" id="IPR016181">
    <property type="entry name" value="Acyl_CoA_acyltransferase"/>
</dbReference>
<accession>A0A8J7SCP9</accession>
<evidence type="ECO:0000313" key="3">
    <source>
        <dbReference type="Proteomes" id="UP000655420"/>
    </source>
</evidence>
<dbReference type="SUPFAM" id="SSF55729">
    <property type="entry name" value="Acyl-CoA N-acyltransferases (Nat)"/>
    <property type="match status" value="1"/>
</dbReference>
<dbReference type="EMBL" id="JAEHHL010000001">
    <property type="protein sequence ID" value="MBK0398386.1"/>
    <property type="molecule type" value="Genomic_DNA"/>
</dbReference>
<dbReference type="PROSITE" id="PS51186">
    <property type="entry name" value="GNAT"/>
    <property type="match status" value="1"/>
</dbReference>
<dbReference type="GO" id="GO:0016747">
    <property type="term" value="F:acyltransferase activity, transferring groups other than amino-acyl groups"/>
    <property type="evidence" value="ECO:0007669"/>
    <property type="project" value="InterPro"/>
</dbReference>
<gene>
    <name evidence="2" type="ORF">H0I76_04220</name>
</gene>
<dbReference type="InterPro" id="IPR000182">
    <property type="entry name" value="GNAT_dom"/>
</dbReference>
<dbReference type="AlphaFoldDB" id="A0A8J7SCP9"/>
<evidence type="ECO:0000259" key="1">
    <source>
        <dbReference type="PROSITE" id="PS51186"/>
    </source>
</evidence>
<feature type="domain" description="N-acetyltransferase" evidence="1">
    <location>
        <begin position="5"/>
        <end position="144"/>
    </location>
</feature>
<dbReference type="Pfam" id="PF00583">
    <property type="entry name" value="Acetyltransf_1"/>
    <property type="match status" value="1"/>
</dbReference>
<reference evidence="2" key="1">
    <citation type="submission" date="2020-12" db="EMBL/GenBank/DDBJ databases">
        <title>Bacterial taxonomy.</title>
        <authorList>
            <person name="Pan X."/>
        </authorList>
    </citation>
    <scope>NUCLEOTIDE SEQUENCE</scope>
    <source>
        <strain evidence="2">M0105</strain>
    </source>
</reference>
<dbReference type="CDD" id="cd04301">
    <property type="entry name" value="NAT_SF"/>
    <property type="match status" value="1"/>
</dbReference>
<name>A0A8J7SCP9_9RHOB</name>
<dbReference type="Proteomes" id="UP000655420">
    <property type="component" value="Unassembled WGS sequence"/>
</dbReference>
<protein>
    <submittedName>
        <fullName evidence="2">N-acetyltransferase</fullName>
    </submittedName>
</protein>
<comment type="caution">
    <text evidence="2">The sequence shown here is derived from an EMBL/GenBank/DDBJ whole genome shotgun (WGS) entry which is preliminary data.</text>
</comment>
<sequence length="175" mass="18592">MTESLEIRESDAGDRAAIDALYTAAFPEEDLLSLIADLLGRPDDVLSLVGLVGTEMVGHGIFTTCAVSGGDYRVALLGPLAVAPARQGQGTGTRIVRAGLQRLAGQGFSRVYVLGDPAYYRRFGFAPDAGVVPPCPIPSEWRGAWQSLGLGGNDQCLTGTLVVPRPWQRPELWAP</sequence>
<dbReference type="RefSeq" id="WP_200607415.1">
    <property type="nucleotide sequence ID" value="NZ_JAEHHL010000001.1"/>
</dbReference>
<organism evidence="2 3">
    <name type="scientific">Thermohalobaculum xanthum</name>
    <dbReference type="NCBI Taxonomy" id="2753746"/>
    <lineage>
        <taxon>Bacteria</taxon>
        <taxon>Pseudomonadati</taxon>
        <taxon>Pseudomonadota</taxon>
        <taxon>Alphaproteobacteria</taxon>
        <taxon>Rhodobacterales</taxon>
        <taxon>Paracoccaceae</taxon>
        <taxon>Thermohalobaculum</taxon>
    </lineage>
</organism>
<dbReference type="Gene3D" id="3.40.630.30">
    <property type="match status" value="1"/>
</dbReference>
<proteinExistence type="predicted"/>